<name>A0AA49H058_9CAUD</name>
<dbReference type="EMBL" id="OL829978">
    <property type="protein sequence ID" value="UMO76245.1"/>
    <property type="molecule type" value="Genomic_DNA"/>
</dbReference>
<evidence type="ECO:0008006" key="3">
    <source>
        <dbReference type="Google" id="ProtNLM"/>
    </source>
</evidence>
<dbReference type="RefSeq" id="YP_010651183.1">
    <property type="nucleotide sequence ID" value="NC_070781.1"/>
</dbReference>
<keyword evidence="2" id="KW-1185">Reference proteome</keyword>
<dbReference type="GeneID" id="77926775"/>
<protein>
    <recommendedName>
        <fullName evidence="3">Head-to-tail adaptor</fullName>
    </recommendedName>
</protein>
<sequence>MEIYRDTSGVATLEHPVTGTLTADISRGSEVISANQAVTSNGSIHTTPIDWSLTEYDGTLTINWKKTGFSRVTYEEVVTPIVPLSVLDAIMDGVEQDDQYDAERIVRRIVEAYTGQSFGKFRGTKQVAGNDSTQLALPNPLISFTTMTDDNYNYDPAGFLIRGEGWFLAQTPGGWYTIKDAPPEDVLDQFSYSGVIVAPGAVKKRDFSYTSVYAITGDWGYVSIPVGVVEAAKILLNEYACQDSSYRDKYLHSMKSADWRIEFNQMAFDGTGNLKADQLLDPYKLSNLVVI</sequence>
<organism evidence="1 2">
    <name type="scientific">Streptomyces phage Tomas</name>
    <dbReference type="NCBI Taxonomy" id="2914443"/>
    <lineage>
        <taxon>Viruses</taxon>
        <taxon>Duplodnaviria</taxon>
        <taxon>Heunggongvirae</taxon>
        <taxon>Uroviricota</taxon>
        <taxon>Caudoviricetes</taxon>
        <taxon>Stanwilliamsviridae</taxon>
        <taxon>Boydwoodruffvirinae</taxon>
        <taxon>Tomasvirus</taxon>
        <taxon>Tomasvirus tomas</taxon>
    </lineage>
</organism>
<dbReference type="KEGG" id="vg:77926775"/>
<evidence type="ECO:0000313" key="2">
    <source>
        <dbReference type="Proteomes" id="UP001202581"/>
    </source>
</evidence>
<proteinExistence type="predicted"/>
<reference evidence="1" key="1">
    <citation type="submission" date="2021-12" db="EMBL/GenBank/DDBJ databases">
        <authorList>
            <person name="Khadka S."/>
            <person name="Uribe D.A."/>
            <person name="Klipsch I.N."/>
            <person name="Rene S.R."/>
            <person name="Jimenez M.L."/>
            <person name="Saini B.K."/>
            <person name="Zugasti M."/>
            <person name="Bullon R.M."/>
            <person name="Sharp C.D."/>
            <person name="Kapinga K.O."/>
            <person name="Warner C.P."/>
            <person name="Sarinana J."/>
            <person name="Jimenez A."/>
            <person name="Layton S.R."/>
            <person name="Nayek S."/>
            <person name="Hughes L.E."/>
            <person name="Garlena R.A."/>
            <person name="Russell D.A."/>
            <person name="Jacobs-Sera D."/>
            <person name="Hatfull G.F."/>
        </authorList>
    </citation>
    <scope>NUCLEOTIDE SEQUENCE</scope>
</reference>
<evidence type="ECO:0000313" key="1">
    <source>
        <dbReference type="EMBL" id="UMO76245.1"/>
    </source>
</evidence>
<accession>A0AA49H058</accession>
<dbReference type="Proteomes" id="UP001202581">
    <property type="component" value="Segment"/>
</dbReference>
<gene>
    <name evidence="1" type="primary">56</name>
    <name evidence="1" type="ORF">SEA_TOMAS_56</name>
</gene>